<sequence length="105" mass="12926">MFLFFSKQIPINEMLFLEQGQQFPHQIQQQQHEKSANHACQICGYKFRWEWLLRRHMRTHTGEKPFSCPECPYRANRREMIRSHMIHRHKNVQKAKDTLRMHTHL</sequence>
<dbReference type="InterPro" id="IPR013087">
    <property type="entry name" value="Znf_C2H2_type"/>
</dbReference>
<dbReference type="FunFam" id="3.30.160.60:FF:001370">
    <property type="entry name" value="Zinc finger protein"/>
    <property type="match status" value="1"/>
</dbReference>
<evidence type="ECO:0000256" key="8">
    <source>
        <dbReference type="ARBA" id="ARBA00023125"/>
    </source>
</evidence>
<dbReference type="FunFam" id="3.30.160.60:FF:000446">
    <property type="entry name" value="Zinc finger protein"/>
    <property type="match status" value="1"/>
</dbReference>
<organism evidence="13 14">
    <name type="scientific">Meganyctiphanes norvegica</name>
    <name type="common">Northern krill</name>
    <name type="synonym">Thysanopoda norvegica</name>
    <dbReference type="NCBI Taxonomy" id="48144"/>
    <lineage>
        <taxon>Eukaryota</taxon>
        <taxon>Metazoa</taxon>
        <taxon>Ecdysozoa</taxon>
        <taxon>Arthropoda</taxon>
        <taxon>Crustacea</taxon>
        <taxon>Multicrustacea</taxon>
        <taxon>Malacostraca</taxon>
        <taxon>Eumalacostraca</taxon>
        <taxon>Eucarida</taxon>
        <taxon>Euphausiacea</taxon>
        <taxon>Euphausiidae</taxon>
        <taxon>Meganyctiphanes</taxon>
    </lineage>
</organism>
<evidence type="ECO:0000256" key="4">
    <source>
        <dbReference type="ARBA" id="ARBA00022737"/>
    </source>
</evidence>
<evidence type="ECO:0000259" key="12">
    <source>
        <dbReference type="PROSITE" id="PS50157"/>
    </source>
</evidence>
<keyword evidence="14" id="KW-1185">Reference proteome</keyword>
<comment type="similarity">
    <text evidence="2">Belongs to the krueppel C2H2-type zinc-finger protein family.</text>
</comment>
<comment type="subcellular location">
    <subcellularLocation>
        <location evidence="1">Nucleus</location>
    </subcellularLocation>
</comment>
<feature type="domain" description="C2H2-type" evidence="12">
    <location>
        <begin position="38"/>
        <end position="65"/>
    </location>
</feature>
<dbReference type="SMART" id="SM00355">
    <property type="entry name" value="ZnF_C2H2"/>
    <property type="match status" value="2"/>
</dbReference>
<dbReference type="PANTHER" id="PTHR45925">
    <property type="entry name" value="ZINC FINGER PROTEIN"/>
    <property type="match status" value="1"/>
</dbReference>
<dbReference type="SUPFAM" id="SSF57667">
    <property type="entry name" value="beta-beta-alpha zinc fingers"/>
    <property type="match status" value="1"/>
</dbReference>
<keyword evidence="6" id="KW-0862">Zinc</keyword>
<dbReference type="GO" id="GO:0008270">
    <property type="term" value="F:zinc ion binding"/>
    <property type="evidence" value="ECO:0007669"/>
    <property type="project" value="UniProtKB-KW"/>
</dbReference>
<keyword evidence="3" id="KW-0479">Metal-binding</keyword>
<dbReference type="GO" id="GO:0000978">
    <property type="term" value="F:RNA polymerase II cis-regulatory region sequence-specific DNA binding"/>
    <property type="evidence" value="ECO:0007669"/>
    <property type="project" value="TreeGrafter"/>
</dbReference>
<dbReference type="GO" id="GO:0000981">
    <property type="term" value="F:DNA-binding transcription factor activity, RNA polymerase II-specific"/>
    <property type="evidence" value="ECO:0007669"/>
    <property type="project" value="TreeGrafter"/>
</dbReference>
<keyword evidence="8" id="KW-0238">DNA-binding</keyword>
<reference evidence="13 14" key="1">
    <citation type="submission" date="2024-05" db="EMBL/GenBank/DDBJ databases">
        <authorList>
            <person name="Wallberg A."/>
        </authorList>
    </citation>
    <scope>NUCLEOTIDE SEQUENCE [LARGE SCALE GENOMIC DNA]</scope>
</reference>
<gene>
    <name evidence="13" type="ORF">MNOR_LOCUS13128</name>
</gene>
<dbReference type="PROSITE" id="PS00028">
    <property type="entry name" value="ZINC_FINGER_C2H2_1"/>
    <property type="match status" value="1"/>
</dbReference>
<dbReference type="InterPro" id="IPR051967">
    <property type="entry name" value="Krueppel_C2H2-ZF"/>
</dbReference>
<evidence type="ECO:0000256" key="9">
    <source>
        <dbReference type="ARBA" id="ARBA00023163"/>
    </source>
</evidence>
<keyword evidence="10" id="KW-0539">Nucleus</keyword>
<dbReference type="PROSITE" id="PS50157">
    <property type="entry name" value="ZINC_FINGER_C2H2_2"/>
    <property type="match status" value="1"/>
</dbReference>
<dbReference type="GO" id="GO:0005634">
    <property type="term" value="C:nucleus"/>
    <property type="evidence" value="ECO:0007669"/>
    <property type="project" value="UniProtKB-SubCell"/>
</dbReference>
<comment type="caution">
    <text evidence="13">The sequence shown here is derived from an EMBL/GenBank/DDBJ whole genome shotgun (WGS) entry which is preliminary data.</text>
</comment>
<evidence type="ECO:0000313" key="13">
    <source>
        <dbReference type="EMBL" id="CAL4086997.1"/>
    </source>
</evidence>
<evidence type="ECO:0000256" key="5">
    <source>
        <dbReference type="ARBA" id="ARBA00022771"/>
    </source>
</evidence>
<evidence type="ECO:0000256" key="11">
    <source>
        <dbReference type="PROSITE-ProRule" id="PRU00042"/>
    </source>
</evidence>
<dbReference type="AlphaFoldDB" id="A0AAV2QLF2"/>
<evidence type="ECO:0000256" key="2">
    <source>
        <dbReference type="ARBA" id="ARBA00006991"/>
    </source>
</evidence>
<dbReference type="Pfam" id="PF13465">
    <property type="entry name" value="zf-H2C2_2"/>
    <property type="match status" value="1"/>
</dbReference>
<proteinExistence type="inferred from homology"/>
<accession>A0AAV2QLF2</accession>
<keyword evidence="9" id="KW-0804">Transcription</keyword>
<protein>
    <recommendedName>
        <fullName evidence="12">C2H2-type domain-containing protein</fullName>
    </recommendedName>
</protein>
<dbReference type="Proteomes" id="UP001497623">
    <property type="component" value="Unassembled WGS sequence"/>
</dbReference>
<evidence type="ECO:0000256" key="3">
    <source>
        <dbReference type="ARBA" id="ARBA00022723"/>
    </source>
</evidence>
<evidence type="ECO:0000256" key="7">
    <source>
        <dbReference type="ARBA" id="ARBA00023015"/>
    </source>
</evidence>
<dbReference type="EMBL" id="CAXKWB010007411">
    <property type="protein sequence ID" value="CAL4086997.1"/>
    <property type="molecule type" value="Genomic_DNA"/>
</dbReference>
<name>A0AAV2QLF2_MEGNR</name>
<keyword evidence="4" id="KW-0677">Repeat</keyword>
<keyword evidence="5 11" id="KW-0863">Zinc-finger</keyword>
<keyword evidence="7" id="KW-0805">Transcription regulation</keyword>
<evidence type="ECO:0000256" key="6">
    <source>
        <dbReference type="ARBA" id="ARBA00022833"/>
    </source>
</evidence>
<evidence type="ECO:0000256" key="10">
    <source>
        <dbReference type="ARBA" id="ARBA00023242"/>
    </source>
</evidence>
<evidence type="ECO:0000256" key="1">
    <source>
        <dbReference type="ARBA" id="ARBA00004123"/>
    </source>
</evidence>
<dbReference type="InterPro" id="IPR036236">
    <property type="entry name" value="Znf_C2H2_sf"/>
</dbReference>
<dbReference type="Gene3D" id="3.30.160.60">
    <property type="entry name" value="Classic Zinc Finger"/>
    <property type="match status" value="2"/>
</dbReference>
<evidence type="ECO:0000313" key="14">
    <source>
        <dbReference type="Proteomes" id="UP001497623"/>
    </source>
</evidence>